<comment type="subcellular location">
    <subcellularLocation>
        <location evidence="2">Membrane</location>
    </subcellularLocation>
</comment>
<dbReference type="SMART" id="SM00387">
    <property type="entry name" value="HATPase_c"/>
    <property type="match status" value="1"/>
</dbReference>
<evidence type="ECO:0000256" key="6">
    <source>
        <dbReference type="ARBA" id="ARBA00022692"/>
    </source>
</evidence>
<dbReference type="EC" id="2.7.13.3" evidence="3"/>
<evidence type="ECO:0000256" key="2">
    <source>
        <dbReference type="ARBA" id="ARBA00004370"/>
    </source>
</evidence>
<keyword evidence="6 11" id="KW-0812">Transmembrane</keyword>
<dbReference type="PANTHER" id="PTHR45436">
    <property type="entry name" value="SENSOR HISTIDINE KINASE YKOH"/>
    <property type="match status" value="1"/>
</dbReference>
<dbReference type="InterPro" id="IPR050428">
    <property type="entry name" value="TCS_sensor_his_kinase"/>
</dbReference>
<keyword evidence="9" id="KW-0902">Two-component regulatory system</keyword>
<dbReference type="SMART" id="SM00304">
    <property type="entry name" value="HAMP"/>
    <property type="match status" value="1"/>
</dbReference>
<reference evidence="14 15" key="1">
    <citation type="submission" date="2018-01" db="EMBL/GenBank/DDBJ databases">
        <title>The draft genome sequence of Cohaesibacter sp. H1304.</title>
        <authorList>
            <person name="Wang N.-N."/>
            <person name="Du Z.-J."/>
        </authorList>
    </citation>
    <scope>NUCLEOTIDE SEQUENCE [LARGE SCALE GENOMIC DNA]</scope>
    <source>
        <strain evidence="14 15">H1304</strain>
    </source>
</reference>
<sequence>MLQKNERNDLEQKRKRKVFRNGGRRVRSLFRRLTSSVAFSSLTRRIVFLNLAALAVLVLGILYLNQFREGLIDARVTSLLSQGKIIAGAVSASAASEADAITINPDRLLELQAGETFTPADDTFGFFDFPIDPERAAPILRAAISPTDTRARIYDVTGNLVIDSRQLHARGILRFDLDDPVQVHDETWREKWDRFISWLRQADLPLYKELGSTDGRGYPEVALALDGTSASIVRVNDKGRLIVSVAVPIQRTRVIAGALLLSTRDGEIDEIVQAERWGIVRLFLISALVTGTLSILLAGTIAGPVRKLSEAAERVRRGVKDREQIPDFSDRKDEIGQLSKSLRDMTKTLYQRMDAIEAFAADVAHELKNPLTSLRSAVETLPLAKNPDSHERLINIILHDVRRLDRLISDISDASRLDAELARQESETIDLYALLGTIVEIQNEIGSKSDVSVALALGNETDDPSVFYRVNGSDSRLGQVFVNLIDNARSFTPEGGQVHVGLARKGGYVVVTVDDDGRGIQAEDVNRVFERFYTDRPEGEDFGQNSGLGLSISQQIIEAYQGTIKASNRLREEESDQEPVVVGARFTVSLPAIASRATKKTDSISDQSR</sequence>
<keyword evidence="7 14" id="KW-0418">Kinase</keyword>
<gene>
    <name evidence="14" type="ORF">C0081_05915</name>
</gene>
<organism evidence="14 15">
    <name type="scientific">Cohaesibacter celericrescens</name>
    <dbReference type="NCBI Taxonomy" id="2067669"/>
    <lineage>
        <taxon>Bacteria</taxon>
        <taxon>Pseudomonadati</taxon>
        <taxon>Pseudomonadota</taxon>
        <taxon>Alphaproteobacteria</taxon>
        <taxon>Hyphomicrobiales</taxon>
        <taxon>Cohaesibacteraceae</taxon>
    </lineage>
</organism>
<evidence type="ECO:0000256" key="4">
    <source>
        <dbReference type="ARBA" id="ARBA00022553"/>
    </source>
</evidence>
<feature type="domain" description="Histidine kinase" evidence="12">
    <location>
        <begin position="362"/>
        <end position="594"/>
    </location>
</feature>
<dbReference type="Gene3D" id="1.10.287.130">
    <property type="match status" value="1"/>
</dbReference>
<proteinExistence type="predicted"/>
<keyword evidence="5" id="KW-0808">Transferase</keyword>
<dbReference type="Pfam" id="PF13756">
    <property type="entry name" value="Stimulus_sens_1"/>
    <property type="match status" value="1"/>
</dbReference>
<dbReference type="PRINTS" id="PR00344">
    <property type="entry name" value="BCTRLSENSOR"/>
</dbReference>
<dbReference type="AlphaFoldDB" id="A0A2N5XUS9"/>
<dbReference type="Pfam" id="PF00672">
    <property type="entry name" value="HAMP"/>
    <property type="match status" value="1"/>
</dbReference>
<dbReference type="PROSITE" id="PS50885">
    <property type="entry name" value="HAMP"/>
    <property type="match status" value="1"/>
</dbReference>
<dbReference type="InterPro" id="IPR036890">
    <property type="entry name" value="HATPase_C_sf"/>
</dbReference>
<dbReference type="InterPro" id="IPR036097">
    <property type="entry name" value="HisK_dim/P_sf"/>
</dbReference>
<evidence type="ECO:0000256" key="11">
    <source>
        <dbReference type="SAM" id="Phobius"/>
    </source>
</evidence>
<keyword evidence="8 11" id="KW-1133">Transmembrane helix</keyword>
<evidence type="ECO:0000313" key="15">
    <source>
        <dbReference type="Proteomes" id="UP000234881"/>
    </source>
</evidence>
<dbReference type="Gene3D" id="6.10.340.10">
    <property type="match status" value="1"/>
</dbReference>
<accession>A0A2N5XUS9</accession>
<dbReference type="SUPFAM" id="SSF47384">
    <property type="entry name" value="Homodimeric domain of signal transducing histidine kinase"/>
    <property type="match status" value="1"/>
</dbReference>
<dbReference type="InterPro" id="IPR025908">
    <property type="entry name" value="Sensor_TM1"/>
</dbReference>
<evidence type="ECO:0000256" key="1">
    <source>
        <dbReference type="ARBA" id="ARBA00000085"/>
    </source>
</evidence>
<dbReference type="InterPro" id="IPR003661">
    <property type="entry name" value="HisK_dim/P_dom"/>
</dbReference>
<feature type="transmembrane region" description="Helical" evidence="11">
    <location>
        <begin position="46"/>
        <end position="65"/>
    </location>
</feature>
<dbReference type="PANTHER" id="PTHR45436:SF5">
    <property type="entry name" value="SENSOR HISTIDINE KINASE TRCS"/>
    <property type="match status" value="1"/>
</dbReference>
<keyword evidence="15" id="KW-1185">Reference proteome</keyword>
<dbReference type="InterPro" id="IPR003594">
    <property type="entry name" value="HATPase_dom"/>
</dbReference>
<feature type="domain" description="HAMP" evidence="13">
    <location>
        <begin position="299"/>
        <end position="354"/>
    </location>
</feature>
<evidence type="ECO:0000256" key="9">
    <source>
        <dbReference type="ARBA" id="ARBA00023012"/>
    </source>
</evidence>
<evidence type="ECO:0000256" key="5">
    <source>
        <dbReference type="ARBA" id="ARBA00022679"/>
    </source>
</evidence>
<evidence type="ECO:0000256" key="3">
    <source>
        <dbReference type="ARBA" id="ARBA00012438"/>
    </source>
</evidence>
<dbReference type="SMART" id="SM00388">
    <property type="entry name" value="HisKA"/>
    <property type="match status" value="1"/>
</dbReference>
<dbReference type="Proteomes" id="UP000234881">
    <property type="component" value="Unassembled WGS sequence"/>
</dbReference>
<dbReference type="Pfam" id="PF00512">
    <property type="entry name" value="HisKA"/>
    <property type="match status" value="1"/>
</dbReference>
<keyword evidence="10 11" id="KW-0472">Membrane</keyword>
<evidence type="ECO:0000259" key="13">
    <source>
        <dbReference type="PROSITE" id="PS50885"/>
    </source>
</evidence>
<comment type="caution">
    <text evidence="14">The sequence shown here is derived from an EMBL/GenBank/DDBJ whole genome shotgun (WGS) entry which is preliminary data.</text>
</comment>
<dbReference type="RefSeq" id="WP_101532889.1">
    <property type="nucleotide sequence ID" value="NZ_PKUQ01000010.1"/>
</dbReference>
<keyword evidence="4" id="KW-0597">Phosphoprotein</keyword>
<dbReference type="CDD" id="cd06225">
    <property type="entry name" value="HAMP"/>
    <property type="match status" value="1"/>
</dbReference>
<evidence type="ECO:0000259" key="12">
    <source>
        <dbReference type="PROSITE" id="PS50109"/>
    </source>
</evidence>
<dbReference type="SUPFAM" id="SSF55874">
    <property type="entry name" value="ATPase domain of HSP90 chaperone/DNA topoisomerase II/histidine kinase"/>
    <property type="match status" value="1"/>
</dbReference>
<evidence type="ECO:0000256" key="8">
    <source>
        <dbReference type="ARBA" id="ARBA00022989"/>
    </source>
</evidence>
<dbReference type="Pfam" id="PF13755">
    <property type="entry name" value="Sensor_TM1"/>
    <property type="match status" value="1"/>
</dbReference>
<evidence type="ECO:0000256" key="7">
    <source>
        <dbReference type="ARBA" id="ARBA00022777"/>
    </source>
</evidence>
<dbReference type="OrthoDB" id="9805942at2"/>
<protein>
    <recommendedName>
        <fullName evidence="3">histidine kinase</fullName>
        <ecNumber evidence="3">2.7.13.3</ecNumber>
    </recommendedName>
</protein>
<dbReference type="InterPro" id="IPR003660">
    <property type="entry name" value="HAMP_dom"/>
</dbReference>
<comment type="catalytic activity">
    <reaction evidence="1">
        <text>ATP + protein L-histidine = ADP + protein N-phospho-L-histidine.</text>
        <dbReference type="EC" id="2.7.13.3"/>
    </reaction>
</comment>
<dbReference type="GO" id="GO:0005886">
    <property type="term" value="C:plasma membrane"/>
    <property type="evidence" value="ECO:0007669"/>
    <property type="project" value="TreeGrafter"/>
</dbReference>
<dbReference type="PROSITE" id="PS50109">
    <property type="entry name" value="HIS_KIN"/>
    <property type="match status" value="1"/>
</dbReference>
<dbReference type="InterPro" id="IPR004358">
    <property type="entry name" value="Sig_transdc_His_kin-like_C"/>
</dbReference>
<dbReference type="InterPro" id="IPR025919">
    <property type="entry name" value="Stimulus_sens_dom"/>
</dbReference>
<name>A0A2N5XUS9_9HYPH</name>
<evidence type="ECO:0000313" key="14">
    <source>
        <dbReference type="EMBL" id="PLW78178.1"/>
    </source>
</evidence>
<dbReference type="GO" id="GO:0000155">
    <property type="term" value="F:phosphorelay sensor kinase activity"/>
    <property type="evidence" value="ECO:0007669"/>
    <property type="project" value="InterPro"/>
</dbReference>
<dbReference type="Gene3D" id="3.30.565.10">
    <property type="entry name" value="Histidine kinase-like ATPase, C-terminal domain"/>
    <property type="match status" value="1"/>
</dbReference>
<dbReference type="Pfam" id="PF02518">
    <property type="entry name" value="HATPase_c"/>
    <property type="match status" value="1"/>
</dbReference>
<dbReference type="SUPFAM" id="SSF158472">
    <property type="entry name" value="HAMP domain-like"/>
    <property type="match status" value="1"/>
</dbReference>
<dbReference type="InterPro" id="IPR005467">
    <property type="entry name" value="His_kinase_dom"/>
</dbReference>
<evidence type="ECO:0000256" key="10">
    <source>
        <dbReference type="ARBA" id="ARBA00023136"/>
    </source>
</evidence>
<dbReference type="CDD" id="cd00082">
    <property type="entry name" value="HisKA"/>
    <property type="match status" value="1"/>
</dbReference>
<dbReference type="EMBL" id="PKUQ01000010">
    <property type="protein sequence ID" value="PLW78178.1"/>
    <property type="molecule type" value="Genomic_DNA"/>
</dbReference>